<dbReference type="Proteomes" id="UP000266841">
    <property type="component" value="Unassembled WGS sequence"/>
</dbReference>
<comment type="caution">
    <text evidence="2">The sequence shown here is derived from an EMBL/GenBank/DDBJ whole genome shotgun (WGS) entry which is preliminary data.</text>
</comment>
<dbReference type="EMBL" id="AGNL01022099">
    <property type="protein sequence ID" value="EJK59878.1"/>
    <property type="molecule type" value="Genomic_DNA"/>
</dbReference>
<feature type="region of interest" description="Disordered" evidence="1">
    <location>
        <begin position="304"/>
        <end position="355"/>
    </location>
</feature>
<feature type="compositionally biased region" description="Polar residues" evidence="1">
    <location>
        <begin position="333"/>
        <end position="355"/>
    </location>
</feature>
<feature type="region of interest" description="Disordered" evidence="1">
    <location>
        <begin position="448"/>
        <end position="530"/>
    </location>
</feature>
<name>K0S1E1_THAOC</name>
<accession>K0S1E1</accession>
<evidence type="ECO:0000256" key="1">
    <source>
        <dbReference type="SAM" id="MobiDB-lite"/>
    </source>
</evidence>
<dbReference type="AlphaFoldDB" id="K0S1E1"/>
<feature type="compositionally biased region" description="Basic and acidic residues" evidence="1">
    <location>
        <begin position="448"/>
        <end position="458"/>
    </location>
</feature>
<feature type="region of interest" description="Disordered" evidence="1">
    <location>
        <begin position="224"/>
        <end position="263"/>
    </location>
</feature>
<protein>
    <submittedName>
        <fullName evidence="2">Uncharacterized protein</fullName>
    </submittedName>
</protein>
<feature type="compositionally biased region" description="Polar residues" evidence="1">
    <location>
        <begin position="225"/>
        <end position="259"/>
    </location>
</feature>
<feature type="compositionally biased region" description="Basic residues" evidence="1">
    <location>
        <begin position="505"/>
        <end position="519"/>
    </location>
</feature>
<gene>
    <name evidence="2" type="ORF">THAOC_19851</name>
</gene>
<dbReference type="OrthoDB" id="6780468at2759"/>
<proteinExistence type="predicted"/>
<keyword evidence="3" id="KW-1185">Reference proteome</keyword>
<organism evidence="2 3">
    <name type="scientific">Thalassiosira oceanica</name>
    <name type="common">Marine diatom</name>
    <dbReference type="NCBI Taxonomy" id="159749"/>
    <lineage>
        <taxon>Eukaryota</taxon>
        <taxon>Sar</taxon>
        <taxon>Stramenopiles</taxon>
        <taxon>Ochrophyta</taxon>
        <taxon>Bacillariophyta</taxon>
        <taxon>Coscinodiscophyceae</taxon>
        <taxon>Thalassiosirophycidae</taxon>
        <taxon>Thalassiosirales</taxon>
        <taxon>Thalassiosiraceae</taxon>
        <taxon>Thalassiosira</taxon>
    </lineage>
</organism>
<evidence type="ECO:0000313" key="2">
    <source>
        <dbReference type="EMBL" id="EJK59878.1"/>
    </source>
</evidence>
<reference evidence="2 3" key="1">
    <citation type="journal article" date="2012" name="Genome Biol.">
        <title>Genome and low-iron response of an oceanic diatom adapted to chronic iron limitation.</title>
        <authorList>
            <person name="Lommer M."/>
            <person name="Specht M."/>
            <person name="Roy A.S."/>
            <person name="Kraemer L."/>
            <person name="Andreson R."/>
            <person name="Gutowska M.A."/>
            <person name="Wolf J."/>
            <person name="Bergner S.V."/>
            <person name="Schilhabel M.B."/>
            <person name="Klostermeier U.C."/>
            <person name="Beiko R.G."/>
            <person name="Rosenstiel P."/>
            <person name="Hippler M."/>
            <person name="Laroche J."/>
        </authorList>
    </citation>
    <scope>NUCLEOTIDE SEQUENCE [LARGE SCALE GENOMIC DNA]</scope>
    <source>
        <strain evidence="2 3">CCMP1005</strain>
    </source>
</reference>
<sequence length="791" mass="87712">MSSDNATSTPSSGTVRKRLRFNLEPSTAPGGPTDGNEQYQAPLKVATNSSKGFILASLPSEMQQKVQSESNKLLQSWSTYWNSQNTLNERNNDPEFIPPEAKIKLLLQPLERVSRDPGFISLSQQAGEVVKQCRKLLRGPVLAMHKMNAEALLLEIQEDFVKYTLMLTKLFIAHVVGKGYEVDQHLVVANLLANHENLILPWIKLQADDFKKIYREVSQLHEFPSSVQPPSSASGTGDSTNGQETSQSNETSGQNSNTGARRFQRMTVEEFLSKKASEGKLTLGELDHLNKGPTNLRLMFAENLGYDKNNPPPLQSSTEATDQMDIDGDSDGNRTTQDGLPGSSSTNNGTDGARQGVTNQGLVLSVLNHLSMTIKGALIDPIEQYRRQIELNAQAARVKKEIKKMNTVEQTDKVAERLESEPSADPTLLKILVKDGAEKAVKKILAEKESKSSKEKRGQGKSSLKSNATTSSSKKSSSKKSPGKRGNDSGAEDSNNATDTDKKGSAKRKSRNSSKKKKDATKTPRSMRIYGETLLDKRHSRPMNLAFHDLTTGKVIPKKFKAVLGLSYKFIITPGKTWSKVKPSLERFERDTHLKVFFADDPTEATAPPLRVKSIWRPPANAIPSEVDRRILAFSRGISSMFEERLGDSNLLPYQRRILFELRELRDYIIVKSDKGLGPCAIEFERYARAALVHLTNPDNYLMLTEAEATQMAKATVKSILGWKAKNRKYIDDDSAAYIEKKTVEHSKEPHGLFYIMLKIHKLGPSLDGPLKTRPVVSDCSSVIHPIGKLG</sequence>
<feature type="compositionally biased region" description="Low complexity" evidence="1">
    <location>
        <begin position="460"/>
        <end position="475"/>
    </location>
</feature>
<feature type="region of interest" description="Disordered" evidence="1">
    <location>
        <begin position="1"/>
        <end position="39"/>
    </location>
</feature>
<evidence type="ECO:0000313" key="3">
    <source>
        <dbReference type="Proteomes" id="UP000266841"/>
    </source>
</evidence>
<feature type="compositionally biased region" description="Polar residues" evidence="1">
    <location>
        <begin position="1"/>
        <end position="14"/>
    </location>
</feature>